<dbReference type="InterPro" id="IPR043504">
    <property type="entry name" value="Peptidase_S1_PA_chymotrypsin"/>
</dbReference>
<keyword evidence="4" id="KW-0677">Repeat</keyword>
<dbReference type="GO" id="GO:0009566">
    <property type="term" value="P:fertilization"/>
    <property type="evidence" value="ECO:0007669"/>
    <property type="project" value="UniProtKB-ARBA"/>
</dbReference>
<dbReference type="PROSITE" id="PS50240">
    <property type="entry name" value="TRYPSIN_DOM"/>
    <property type="match status" value="2"/>
</dbReference>
<evidence type="ECO:0000256" key="10">
    <source>
        <dbReference type="SAM" id="MobiDB-lite"/>
    </source>
</evidence>
<evidence type="ECO:0000256" key="9">
    <source>
        <dbReference type="RuleBase" id="RU363034"/>
    </source>
</evidence>
<dbReference type="CDD" id="cd00041">
    <property type="entry name" value="CUB"/>
    <property type="match status" value="6"/>
</dbReference>
<dbReference type="Pfam" id="PF00089">
    <property type="entry name" value="Trypsin"/>
    <property type="match status" value="2"/>
</dbReference>
<keyword evidence="15" id="KW-1185">Reference proteome</keyword>
<keyword evidence="11" id="KW-0472">Membrane</keyword>
<dbReference type="CDD" id="cd00190">
    <property type="entry name" value="Tryp_SPc"/>
    <property type="match status" value="2"/>
</dbReference>
<dbReference type="GO" id="GO:0005615">
    <property type="term" value="C:extracellular space"/>
    <property type="evidence" value="ECO:0007669"/>
    <property type="project" value="TreeGrafter"/>
</dbReference>
<evidence type="ECO:0000256" key="5">
    <source>
        <dbReference type="ARBA" id="ARBA00022801"/>
    </source>
</evidence>
<dbReference type="InterPro" id="IPR009003">
    <property type="entry name" value="Peptidase_S1_PA"/>
</dbReference>
<dbReference type="Ensembl" id="ENSPKIT00000017247.1">
    <property type="protein sequence ID" value="ENSPKIP00000036303.1"/>
    <property type="gene ID" value="ENSPKIG00000014899.1"/>
</dbReference>
<evidence type="ECO:0000256" key="2">
    <source>
        <dbReference type="ARBA" id="ARBA00022670"/>
    </source>
</evidence>
<organism evidence="14 15">
    <name type="scientific">Paramormyrops kingsleyae</name>
    <dbReference type="NCBI Taxonomy" id="1676925"/>
    <lineage>
        <taxon>Eukaryota</taxon>
        <taxon>Metazoa</taxon>
        <taxon>Chordata</taxon>
        <taxon>Craniata</taxon>
        <taxon>Vertebrata</taxon>
        <taxon>Euteleostomi</taxon>
        <taxon>Actinopterygii</taxon>
        <taxon>Neopterygii</taxon>
        <taxon>Teleostei</taxon>
        <taxon>Osteoglossocephala</taxon>
        <taxon>Osteoglossomorpha</taxon>
        <taxon>Osteoglossiformes</taxon>
        <taxon>Mormyridae</taxon>
        <taxon>Paramormyrops</taxon>
    </lineage>
</organism>
<evidence type="ECO:0000256" key="8">
    <source>
        <dbReference type="PROSITE-ProRule" id="PRU00059"/>
    </source>
</evidence>
<feature type="region of interest" description="Disordered" evidence="10">
    <location>
        <begin position="283"/>
        <end position="341"/>
    </location>
</feature>
<dbReference type="Gene3D" id="2.40.10.10">
    <property type="entry name" value="Trypsin-like serine proteases"/>
    <property type="match status" value="3"/>
</dbReference>
<dbReference type="Pfam" id="PF00431">
    <property type="entry name" value="CUB"/>
    <property type="match status" value="6"/>
</dbReference>
<evidence type="ECO:0000256" key="11">
    <source>
        <dbReference type="SAM" id="Phobius"/>
    </source>
</evidence>
<feature type="domain" description="CUB" evidence="12">
    <location>
        <begin position="325"/>
        <end position="436"/>
    </location>
</feature>
<dbReference type="InterPro" id="IPR001314">
    <property type="entry name" value="Peptidase_S1A"/>
</dbReference>
<dbReference type="SUPFAM" id="SSF49854">
    <property type="entry name" value="Spermadhesin, CUB domain"/>
    <property type="match status" value="6"/>
</dbReference>
<dbReference type="GeneTree" id="ENSGT01030000234528"/>
<dbReference type="FunFam" id="2.60.120.290:FF:000005">
    <property type="entry name" value="Procollagen C-endopeptidase enhancer 1"/>
    <property type="match status" value="3"/>
</dbReference>
<feature type="domain" description="Peptidase S1" evidence="13">
    <location>
        <begin position="1141"/>
        <end position="1392"/>
    </location>
</feature>
<dbReference type="GeneID" id="111837262"/>
<feature type="domain" description="CUB" evidence="12">
    <location>
        <begin position="447"/>
        <end position="562"/>
    </location>
</feature>
<dbReference type="OrthoDB" id="6380398at2759"/>
<keyword evidence="3" id="KW-0732">Signal</keyword>
<dbReference type="SUPFAM" id="SSF50494">
    <property type="entry name" value="Trypsin-like serine proteases"/>
    <property type="match status" value="2"/>
</dbReference>
<dbReference type="FunFam" id="2.60.120.290:FF:000013">
    <property type="entry name" value="Membrane frizzled-related protein"/>
    <property type="match status" value="2"/>
</dbReference>
<feature type="domain" description="CUB" evidence="12">
    <location>
        <begin position="866"/>
        <end position="976"/>
    </location>
</feature>
<feature type="domain" description="CUB" evidence="12">
    <location>
        <begin position="56"/>
        <end position="166"/>
    </location>
</feature>
<feature type="compositionally biased region" description="Polar residues" evidence="10">
    <location>
        <begin position="314"/>
        <end position="332"/>
    </location>
</feature>
<dbReference type="InterPro" id="IPR001254">
    <property type="entry name" value="Trypsin_dom"/>
</dbReference>
<evidence type="ECO:0000259" key="12">
    <source>
        <dbReference type="PROSITE" id="PS01180"/>
    </source>
</evidence>
<comment type="caution">
    <text evidence="8">Lacks conserved residue(s) required for the propagation of feature annotation.</text>
</comment>
<dbReference type="STRING" id="1676925.ENSPKIP00000036303"/>
<dbReference type="InterPro" id="IPR018114">
    <property type="entry name" value="TRYPSIN_HIS"/>
</dbReference>
<protein>
    <submittedName>
        <fullName evidence="14">Zgc:154142</fullName>
    </submittedName>
</protein>
<dbReference type="PROSITE" id="PS00134">
    <property type="entry name" value="TRYPSIN_HIS"/>
    <property type="match status" value="2"/>
</dbReference>
<evidence type="ECO:0000313" key="14">
    <source>
        <dbReference type="Ensembl" id="ENSPKIP00000036303.1"/>
    </source>
</evidence>
<evidence type="ECO:0000256" key="3">
    <source>
        <dbReference type="ARBA" id="ARBA00022729"/>
    </source>
</evidence>
<evidence type="ECO:0000256" key="4">
    <source>
        <dbReference type="ARBA" id="ARBA00022737"/>
    </source>
</evidence>
<dbReference type="KEGG" id="pki:111837262"/>
<dbReference type="GO" id="GO:0006508">
    <property type="term" value="P:proteolysis"/>
    <property type="evidence" value="ECO:0007669"/>
    <property type="project" value="UniProtKB-KW"/>
</dbReference>
<keyword evidence="11" id="KW-1133">Transmembrane helix</keyword>
<dbReference type="FunFam" id="2.40.10.10:FF:000003">
    <property type="entry name" value="Transmembrane serine protease 3"/>
    <property type="match status" value="1"/>
</dbReference>
<feature type="disulfide bond" evidence="8">
    <location>
        <begin position="987"/>
        <end position="1014"/>
    </location>
</feature>
<proteinExistence type="predicted"/>
<dbReference type="Proteomes" id="UP000261540">
    <property type="component" value="Unplaced"/>
</dbReference>
<feature type="domain" description="CUB" evidence="12">
    <location>
        <begin position="987"/>
        <end position="1101"/>
    </location>
</feature>
<feature type="compositionally biased region" description="Low complexity" evidence="10">
    <location>
        <begin position="283"/>
        <end position="303"/>
    </location>
</feature>
<keyword evidence="1" id="KW-0768">Sushi</keyword>
<evidence type="ECO:0000259" key="13">
    <source>
        <dbReference type="PROSITE" id="PS50240"/>
    </source>
</evidence>
<accession>A0A3B3T1D4</accession>
<dbReference type="Gene3D" id="2.60.120.290">
    <property type="entry name" value="Spermadhesin, CUB domain"/>
    <property type="match status" value="6"/>
</dbReference>
<reference evidence="14" key="2">
    <citation type="submission" date="2025-09" db="UniProtKB">
        <authorList>
            <consortium name="Ensembl"/>
        </authorList>
    </citation>
    <scope>IDENTIFICATION</scope>
</reference>
<keyword evidence="6 9" id="KW-0720">Serine protease</keyword>
<dbReference type="GO" id="GO:0004252">
    <property type="term" value="F:serine-type endopeptidase activity"/>
    <property type="evidence" value="ECO:0007669"/>
    <property type="project" value="InterPro"/>
</dbReference>
<dbReference type="PANTHER" id="PTHR24255">
    <property type="entry name" value="COMPLEMENT COMPONENT 1, S SUBCOMPONENT-RELATED"/>
    <property type="match status" value="1"/>
</dbReference>
<dbReference type="SMART" id="SM00042">
    <property type="entry name" value="CUB"/>
    <property type="match status" value="6"/>
</dbReference>
<dbReference type="InterPro" id="IPR035914">
    <property type="entry name" value="Sperma_CUB_dom_sf"/>
</dbReference>
<keyword evidence="11" id="KW-0812">Transmembrane</keyword>
<dbReference type="InterPro" id="IPR033116">
    <property type="entry name" value="TRYPSIN_SER"/>
</dbReference>
<evidence type="ECO:0000313" key="15">
    <source>
        <dbReference type="Proteomes" id="UP000261540"/>
    </source>
</evidence>
<feature type="domain" description="CUB" evidence="12">
    <location>
        <begin position="177"/>
        <end position="284"/>
    </location>
</feature>
<dbReference type="PANTHER" id="PTHR24255:SF31">
    <property type="entry name" value="CUBILIN-LIKE PROTEIN"/>
    <property type="match status" value="1"/>
</dbReference>
<dbReference type="PROSITE" id="PS00135">
    <property type="entry name" value="TRYPSIN_SER"/>
    <property type="match status" value="2"/>
</dbReference>
<dbReference type="RefSeq" id="XP_023654916.1">
    <property type="nucleotide sequence ID" value="XM_023799148.2"/>
</dbReference>
<sequence>MAKGSRPTSRGFSTLEKCLIFLCVLFTGVCIGLVAVYVVENKKSSSGNEAEAESQCGSLQPLDGPSGQFASGNYPGSYDSGASCSWRITVDPDKVIHLWFEDFTLEDSILCQSDSVSVKDDLGMIGKFCGYVKPKPIVSLGNTLTVYFDTNERGTDTGFIARYSAMSPERTAEIAGAGGHLQGSQGDLQTPGFPEKNYEDGVTYQWRITVPARARIWLTFSDFDLVPEACGDFVEVYDGPSILGRFCGGSAPGTVASSNNILTVRFKTDSSFNAHGFRAVYGTAPPAAGTTTTRTSTTRTTSTKPPVTSDKPHTTTLTQPDDSGCGTSSLQQGRKGAISSKGFPAPYPSDLQCVWNITVPEGLLVKLEVTDMAVVGEAGQCGPDRLLVSDELQSLGTHCGYILPPLLISASSRLHLSFQSDARLADRGFAASWEAVYPEDIGAIQGCGGFSRERTGIITSQNWPLNYASNSECLWMVEVPAGETITLTFTHFEVEEAGVLLGKCFDQLQVYDGAAPGATRYGPFCGTKLPSTIQTTGNTLLLRFHADFFTEAKGFRAYWTTDPTQPAPTDPPVPPNPWDDITIDWPSTCGKPAIPPMVNTRIVNGEPATPHSWPWQVSMQVWPASQETPKFSHTCGGTLIHRKWVLTAAHCFIRYADELQRWRLCLGKHNLTMEEPSQKCFGVLAIHRHEGFRYPQVPTVEFDIALVQLDGEVVPGDEISYACLPPPEEVLPKDKKCYATGWGDETGNSTAPKAAETLNQVALPVVPYDTCKRMDYWWFQVKPSMICCGYTKPDELKSVCQGDSGGPLVCQEAPGAPWAIHGITSFGPIGCIMDKKPSVFTRASAYIPWIENIIRKDIFDLITSGCGDIKNVTGTEGRLSSMGYPAAYSNDARCQWNILAPEGKLVHLHFEAFSLEDSQLCLSDSVALSDQIGSLGTHCNNVIPADLVSTGEILNIRFSSNNRVVDTGFLAMWKSVDPVDIPNLIKCGGHFTSEQGQIMSPGWPTSDYPAQLVCTWSISVPPSKKIHIKFTDFNVQAVSLLGSCQDYVEVYEGQGTGLTKLGTFCGFMAPPTVTTGNAALIRFVSNGAKQDKGFRGYWTTDLNDFPTLPAPPTNPWDDIVIDWPASCGRPAVPPSTSVARVVNGVEAVPHSWPWQVSMQGRLFTFMPFQHACGGSLIHEEWVLTAAHCFMQLSKPNMWQLCLGKHYMNTSDDATEACYTVDRILTHPGFVYPQSSIVANDVALVHLAQRVNMTREISPVCLPEDDQVLPGGTHCFVTGWGDEKGSLFPVVSKQLNQAALPVVPFETCSKPQYWWDSVRPSMICAGYESPDELKSACQGDSGGPLVYKAEGPDASWQIQGIVSFGARGCAKDKKPSVFTRVSAFSPWIRDQIKQFIYEQKPNINHSPE</sequence>
<feature type="transmembrane region" description="Helical" evidence="11">
    <location>
        <begin position="20"/>
        <end position="39"/>
    </location>
</feature>
<dbReference type="PRINTS" id="PR00722">
    <property type="entry name" value="CHYMOTRYPSIN"/>
</dbReference>
<evidence type="ECO:0000256" key="1">
    <source>
        <dbReference type="ARBA" id="ARBA00022659"/>
    </source>
</evidence>
<keyword evidence="2 9" id="KW-0645">Protease</keyword>
<evidence type="ECO:0000256" key="7">
    <source>
        <dbReference type="ARBA" id="ARBA00023157"/>
    </source>
</evidence>
<dbReference type="InterPro" id="IPR000859">
    <property type="entry name" value="CUB_dom"/>
</dbReference>
<name>A0A3B3T1D4_9TELE</name>
<dbReference type="SMART" id="SM00020">
    <property type="entry name" value="Tryp_SPc"/>
    <property type="match status" value="2"/>
</dbReference>
<reference evidence="14" key="1">
    <citation type="submission" date="2025-08" db="UniProtKB">
        <authorList>
            <consortium name="Ensembl"/>
        </authorList>
    </citation>
    <scope>IDENTIFICATION</scope>
</reference>
<feature type="domain" description="Peptidase S1" evidence="13">
    <location>
        <begin position="602"/>
        <end position="855"/>
    </location>
</feature>
<keyword evidence="7 8" id="KW-1015">Disulfide bond</keyword>
<dbReference type="PROSITE" id="PS01180">
    <property type="entry name" value="CUB"/>
    <property type="match status" value="6"/>
</dbReference>
<evidence type="ECO:0000256" key="6">
    <source>
        <dbReference type="ARBA" id="ARBA00022825"/>
    </source>
</evidence>
<dbReference type="FunFam" id="2.40.10.10:FF:000165">
    <property type="entry name" value="Trypsin-like serine protease"/>
    <property type="match status" value="1"/>
</dbReference>
<keyword evidence="5 9" id="KW-0378">Hydrolase</keyword>